<dbReference type="Gene3D" id="3.40.1810.10">
    <property type="entry name" value="Transcription factor, MADS-box"/>
    <property type="match status" value="1"/>
</dbReference>
<evidence type="ECO:0000256" key="1">
    <source>
        <dbReference type="ARBA" id="ARBA00004123"/>
    </source>
</evidence>
<dbReference type="SMART" id="SM00432">
    <property type="entry name" value="MADS"/>
    <property type="match status" value="1"/>
</dbReference>
<dbReference type="PROSITE" id="PS50066">
    <property type="entry name" value="MADS_BOX_2"/>
    <property type="match status" value="1"/>
</dbReference>
<dbReference type="InterPro" id="IPR033896">
    <property type="entry name" value="MEF2-like_N"/>
</dbReference>
<dbReference type="PANTHER" id="PTHR48019">
    <property type="entry name" value="SERUM RESPONSE FACTOR HOMOLOG"/>
    <property type="match status" value="1"/>
</dbReference>
<feature type="coiled-coil region" evidence="6">
    <location>
        <begin position="79"/>
        <end position="113"/>
    </location>
</feature>
<dbReference type="GO" id="GO:0000977">
    <property type="term" value="F:RNA polymerase II transcription regulatory region sequence-specific DNA binding"/>
    <property type="evidence" value="ECO:0007669"/>
    <property type="project" value="InterPro"/>
</dbReference>
<dbReference type="GO" id="GO:0045944">
    <property type="term" value="P:positive regulation of transcription by RNA polymerase II"/>
    <property type="evidence" value="ECO:0007669"/>
    <property type="project" value="InterPro"/>
</dbReference>
<name>A0AA38GW00_TAXCH</name>
<evidence type="ECO:0000256" key="6">
    <source>
        <dbReference type="SAM" id="Coils"/>
    </source>
</evidence>
<reference evidence="10 11" key="1">
    <citation type="journal article" date="2021" name="Nat. Plants">
        <title>The Taxus genome provides insights into paclitaxel biosynthesis.</title>
        <authorList>
            <person name="Xiong X."/>
            <person name="Gou J."/>
            <person name="Liao Q."/>
            <person name="Li Y."/>
            <person name="Zhou Q."/>
            <person name="Bi G."/>
            <person name="Li C."/>
            <person name="Du R."/>
            <person name="Wang X."/>
            <person name="Sun T."/>
            <person name="Guo L."/>
            <person name="Liang H."/>
            <person name="Lu P."/>
            <person name="Wu Y."/>
            <person name="Zhang Z."/>
            <person name="Ro D.K."/>
            <person name="Shang Y."/>
            <person name="Huang S."/>
            <person name="Yan J."/>
        </authorList>
    </citation>
    <scope>NUCLEOTIDE SEQUENCE [LARGE SCALE GENOMIC DNA]</scope>
    <source>
        <strain evidence="10">Ta-2019</strain>
    </source>
</reference>
<feature type="domain" description="MADS-box" evidence="8">
    <location>
        <begin position="1"/>
        <end position="61"/>
    </location>
</feature>
<keyword evidence="11" id="KW-1185">Reference proteome</keyword>
<evidence type="ECO:0000256" key="5">
    <source>
        <dbReference type="ARBA" id="ARBA00023242"/>
    </source>
</evidence>
<evidence type="ECO:0000259" key="9">
    <source>
        <dbReference type="PROSITE" id="PS51297"/>
    </source>
</evidence>
<dbReference type="PROSITE" id="PS51297">
    <property type="entry name" value="K_BOX"/>
    <property type="match status" value="1"/>
</dbReference>
<keyword evidence="2" id="KW-0805">Transcription regulation</keyword>
<dbReference type="InterPro" id="IPR002487">
    <property type="entry name" value="TF_Kbox"/>
</dbReference>
<proteinExistence type="predicted"/>
<dbReference type="Pfam" id="PF00319">
    <property type="entry name" value="SRF-TF"/>
    <property type="match status" value="1"/>
</dbReference>
<keyword evidence="4" id="KW-0804">Transcription</keyword>
<comment type="subcellular location">
    <subcellularLocation>
        <location evidence="1">Nucleus</location>
    </subcellularLocation>
</comment>
<evidence type="ECO:0000256" key="7">
    <source>
        <dbReference type="SAM" id="MobiDB-lite"/>
    </source>
</evidence>
<dbReference type="GO" id="GO:0046983">
    <property type="term" value="F:protein dimerization activity"/>
    <property type="evidence" value="ECO:0007669"/>
    <property type="project" value="InterPro"/>
</dbReference>
<evidence type="ECO:0000256" key="2">
    <source>
        <dbReference type="ARBA" id="ARBA00023015"/>
    </source>
</evidence>
<evidence type="ECO:0000256" key="3">
    <source>
        <dbReference type="ARBA" id="ARBA00023125"/>
    </source>
</evidence>
<evidence type="ECO:0000256" key="4">
    <source>
        <dbReference type="ARBA" id="ARBA00023163"/>
    </source>
</evidence>
<feature type="region of interest" description="Disordered" evidence="7">
    <location>
        <begin position="159"/>
        <end position="187"/>
    </location>
</feature>
<dbReference type="GO" id="GO:0005634">
    <property type="term" value="C:nucleus"/>
    <property type="evidence" value="ECO:0007669"/>
    <property type="project" value="UniProtKB-SubCell"/>
</dbReference>
<dbReference type="InterPro" id="IPR036879">
    <property type="entry name" value="TF_MADSbox_sf"/>
</dbReference>
<gene>
    <name evidence="10" type="ORF">KI387_002182</name>
</gene>
<keyword evidence="6" id="KW-0175">Coiled coil</keyword>
<evidence type="ECO:0000259" key="8">
    <source>
        <dbReference type="PROSITE" id="PS50066"/>
    </source>
</evidence>
<dbReference type="GO" id="GO:0003700">
    <property type="term" value="F:DNA-binding transcription factor activity"/>
    <property type="evidence" value="ECO:0007669"/>
    <property type="project" value="InterPro"/>
</dbReference>
<accession>A0AA38GW00</accession>
<evidence type="ECO:0000313" key="10">
    <source>
        <dbReference type="EMBL" id="KAH9330074.1"/>
    </source>
</evidence>
<comment type="caution">
    <text evidence="10">The sequence shown here is derived from an EMBL/GenBank/DDBJ whole genome shotgun (WGS) entry which is preliminary data.</text>
</comment>
<sequence>MGRGKVQLRRIQNPISRQVTFSKRKAGLLKKASSLSLLCDAEVALIIFSPTGKLHEFGGPSINRIVEKYQFVSASTGHCTQLSENVETLRLEVDNLQKRITLLENNNKKMTGEELDLIHFKDLRQLEKQLNLGARKIRSRKDKILLERIGSLKAKQRSLKEENANFREKNERTQVGRSEEEPNNNNEIIGGVNWELERDGATQHLYQTSLNL</sequence>
<feature type="domain" description="K-box" evidence="9">
    <location>
        <begin position="86"/>
        <end position="181"/>
    </location>
</feature>
<protein>
    <submittedName>
        <fullName evidence="10">Uncharacterized protein</fullName>
    </submittedName>
</protein>
<dbReference type="CDD" id="cd00265">
    <property type="entry name" value="MADS_MEF2_like"/>
    <property type="match status" value="1"/>
</dbReference>
<organism evidence="10 11">
    <name type="scientific">Taxus chinensis</name>
    <name type="common">Chinese yew</name>
    <name type="synonym">Taxus wallichiana var. chinensis</name>
    <dbReference type="NCBI Taxonomy" id="29808"/>
    <lineage>
        <taxon>Eukaryota</taxon>
        <taxon>Viridiplantae</taxon>
        <taxon>Streptophyta</taxon>
        <taxon>Embryophyta</taxon>
        <taxon>Tracheophyta</taxon>
        <taxon>Spermatophyta</taxon>
        <taxon>Pinopsida</taxon>
        <taxon>Pinidae</taxon>
        <taxon>Conifers II</taxon>
        <taxon>Cupressales</taxon>
        <taxon>Taxaceae</taxon>
        <taxon>Taxus</taxon>
    </lineage>
</organism>
<dbReference type="EMBL" id="JAHRHJ020000001">
    <property type="protein sequence ID" value="KAH9330074.1"/>
    <property type="molecule type" value="Genomic_DNA"/>
</dbReference>
<dbReference type="InterPro" id="IPR002100">
    <property type="entry name" value="TF_MADSbox"/>
</dbReference>
<dbReference type="AlphaFoldDB" id="A0AA38GW00"/>
<dbReference type="SUPFAM" id="SSF55455">
    <property type="entry name" value="SRF-like"/>
    <property type="match status" value="1"/>
</dbReference>
<evidence type="ECO:0000313" key="11">
    <source>
        <dbReference type="Proteomes" id="UP000824469"/>
    </source>
</evidence>
<dbReference type="InterPro" id="IPR050142">
    <property type="entry name" value="MADS-box/MEF2_TF"/>
</dbReference>
<dbReference type="Proteomes" id="UP000824469">
    <property type="component" value="Unassembled WGS sequence"/>
</dbReference>
<feature type="compositionally biased region" description="Basic and acidic residues" evidence="7">
    <location>
        <begin position="159"/>
        <end position="180"/>
    </location>
</feature>
<keyword evidence="3" id="KW-0238">DNA-binding</keyword>
<feature type="non-terminal residue" evidence="10">
    <location>
        <position position="1"/>
    </location>
</feature>
<dbReference type="PRINTS" id="PR00404">
    <property type="entry name" value="MADSDOMAIN"/>
</dbReference>
<dbReference type="Pfam" id="PF01486">
    <property type="entry name" value="K-box"/>
    <property type="match status" value="1"/>
</dbReference>
<keyword evidence="5" id="KW-0539">Nucleus</keyword>